<dbReference type="CDD" id="cd02440">
    <property type="entry name" value="AdoMet_MTases"/>
    <property type="match status" value="1"/>
</dbReference>
<proteinExistence type="predicted"/>
<evidence type="ECO:0000259" key="1">
    <source>
        <dbReference type="Pfam" id="PF08241"/>
    </source>
</evidence>
<dbReference type="Pfam" id="PF08241">
    <property type="entry name" value="Methyltransf_11"/>
    <property type="match status" value="1"/>
</dbReference>
<feature type="domain" description="Methyltransferase type 11" evidence="1">
    <location>
        <begin position="56"/>
        <end position="159"/>
    </location>
</feature>
<dbReference type="RefSeq" id="WP_188931809.1">
    <property type="nucleotide sequence ID" value="NZ_BMJC01000002.1"/>
</dbReference>
<dbReference type="SUPFAM" id="SSF53335">
    <property type="entry name" value="S-adenosyl-L-methionine-dependent methyltransferases"/>
    <property type="match status" value="1"/>
</dbReference>
<gene>
    <name evidence="2" type="ORF">GCM10011511_24010</name>
</gene>
<protein>
    <recommendedName>
        <fullName evidence="1">Methyltransferase type 11 domain-containing protein</fullName>
    </recommendedName>
</protein>
<dbReference type="GO" id="GO:0008757">
    <property type="term" value="F:S-adenosylmethionine-dependent methyltransferase activity"/>
    <property type="evidence" value="ECO:0007669"/>
    <property type="project" value="InterPro"/>
</dbReference>
<evidence type="ECO:0000313" key="2">
    <source>
        <dbReference type="EMBL" id="GGA99899.1"/>
    </source>
</evidence>
<name>A0A8J2UDF0_9BACT</name>
<accession>A0A8J2UDF0</accession>
<sequence>MFGFRDDIARVKEQNVDFYNEISEEYDRIMEEGSNRQIRNKVAVRFRDSVEGGWVLDFGGGTGQDMDWLAAGRYKIIFCEPSSGMRQKAMRRKEEAGYCEDLLFLDDVQADFTDWTKVLPFPQKVDAVLSNFAVFNCIPDLPLLFTSLSCVTKHGAQLIALILDEEREATAYRRLRKLMQRAFLGQRADLLIRYKSWGQFVFFHTDRAIIKAASGTFDLLQAEKVTASPFQLIHMVRK</sequence>
<reference evidence="2" key="1">
    <citation type="journal article" date="2014" name="Int. J. Syst. Evol. Microbiol.">
        <title>Complete genome sequence of Corynebacterium casei LMG S-19264T (=DSM 44701T), isolated from a smear-ripened cheese.</title>
        <authorList>
            <consortium name="US DOE Joint Genome Institute (JGI-PGF)"/>
            <person name="Walter F."/>
            <person name="Albersmeier A."/>
            <person name="Kalinowski J."/>
            <person name="Ruckert C."/>
        </authorList>
    </citation>
    <scope>NUCLEOTIDE SEQUENCE</scope>
    <source>
        <strain evidence="2">CGMCC 1.15448</strain>
    </source>
</reference>
<evidence type="ECO:0000313" key="3">
    <source>
        <dbReference type="Proteomes" id="UP000607559"/>
    </source>
</evidence>
<dbReference type="Proteomes" id="UP000607559">
    <property type="component" value="Unassembled WGS sequence"/>
</dbReference>
<organism evidence="2 3">
    <name type="scientific">Puia dinghuensis</name>
    <dbReference type="NCBI Taxonomy" id="1792502"/>
    <lineage>
        <taxon>Bacteria</taxon>
        <taxon>Pseudomonadati</taxon>
        <taxon>Bacteroidota</taxon>
        <taxon>Chitinophagia</taxon>
        <taxon>Chitinophagales</taxon>
        <taxon>Chitinophagaceae</taxon>
        <taxon>Puia</taxon>
    </lineage>
</organism>
<dbReference type="InterPro" id="IPR013216">
    <property type="entry name" value="Methyltransf_11"/>
</dbReference>
<dbReference type="InterPro" id="IPR029063">
    <property type="entry name" value="SAM-dependent_MTases_sf"/>
</dbReference>
<dbReference type="AlphaFoldDB" id="A0A8J2UDF0"/>
<reference evidence="2" key="2">
    <citation type="submission" date="2020-09" db="EMBL/GenBank/DDBJ databases">
        <authorList>
            <person name="Sun Q."/>
            <person name="Zhou Y."/>
        </authorList>
    </citation>
    <scope>NUCLEOTIDE SEQUENCE</scope>
    <source>
        <strain evidence="2">CGMCC 1.15448</strain>
    </source>
</reference>
<dbReference type="Gene3D" id="3.40.50.150">
    <property type="entry name" value="Vaccinia Virus protein VP39"/>
    <property type="match status" value="1"/>
</dbReference>
<keyword evidence="3" id="KW-1185">Reference proteome</keyword>
<comment type="caution">
    <text evidence="2">The sequence shown here is derived from an EMBL/GenBank/DDBJ whole genome shotgun (WGS) entry which is preliminary data.</text>
</comment>
<dbReference type="EMBL" id="BMJC01000002">
    <property type="protein sequence ID" value="GGA99899.1"/>
    <property type="molecule type" value="Genomic_DNA"/>
</dbReference>